<dbReference type="Pfam" id="PF00331">
    <property type="entry name" value="Glyco_hydro_10"/>
    <property type="match status" value="1"/>
</dbReference>
<dbReference type="SUPFAM" id="SSF51445">
    <property type="entry name" value="(Trans)glycosidases"/>
    <property type="match status" value="1"/>
</dbReference>
<evidence type="ECO:0000256" key="1">
    <source>
        <dbReference type="ARBA" id="ARBA00000681"/>
    </source>
</evidence>
<comment type="caution">
    <text evidence="14">The sequence shown here is derived from an EMBL/GenBank/DDBJ whole genome shotgun (WGS) entry which is preliminary data.</text>
</comment>
<evidence type="ECO:0000313" key="14">
    <source>
        <dbReference type="EMBL" id="PPQ71982.1"/>
    </source>
</evidence>
<dbReference type="PANTHER" id="PTHR31490">
    <property type="entry name" value="GLYCOSYL HYDROLASE"/>
    <property type="match status" value="1"/>
</dbReference>
<dbReference type="EMBL" id="NHYE01005478">
    <property type="protein sequence ID" value="PPQ71982.1"/>
    <property type="molecule type" value="Genomic_DNA"/>
</dbReference>
<evidence type="ECO:0000256" key="11">
    <source>
        <dbReference type="SAM" id="SignalP"/>
    </source>
</evidence>
<dbReference type="PANTHER" id="PTHR31490:SF88">
    <property type="entry name" value="BETA-XYLANASE"/>
    <property type="match status" value="1"/>
</dbReference>
<sequence>MFKLQALVVLSVLAAPVLSQPAVSLLIDFAGYQSTGSLNLRSTLQQVAARKGSTFHFGSTYDTYDSDASFLSSVFSTYFNHVVAENGCKWDATEPTRGTSDLTECQAVQSFATKNGATFRGHNTFWHSQTPSWLPGSITASDLVNNVIPQHVQQEIQGMGTSVTSWDVVNEIVGDGVSNGMSALQCVQNKKVWPTQTSDGSSTTLVTDLSFVHAAFTTALKYAGNDTRLAINDYNTGGSDAKTACVLAVLADINANAGIPYNRLAVGFQSHISTSSFISKSALSATFAKLAALGATAMITELDIQLPSGTSAYERYQAAIWGDYLDACLYASNCNEFINWDARDDLSWLGTSAAGTLFDSSGNPKPAAYEVAARLQRYASGAPELCATALGTSQCMASGPSGTTTPTGTPTGTPTTTPTTVKPTTTPTPTPSGCASALWGQCGGQGWTGCTSCAAGSTCTFSNPYYSQCLPA</sequence>
<evidence type="ECO:0000256" key="3">
    <source>
        <dbReference type="ARBA" id="ARBA00022651"/>
    </source>
</evidence>
<keyword evidence="5 9" id="KW-0378">Hydrolase</keyword>
<dbReference type="PROSITE" id="PS51760">
    <property type="entry name" value="GH10_2"/>
    <property type="match status" value="1"/>
</dbReference>
<dbReference type="SMART" id="SM00236">
    <property type="entry name" value="fCBD"/>
    <property type="match status" value="1"/>
</dbReference>
<dbReference type="Gene3D" id="3.20.20.80">
    <property type="entry name" value="Glycosidases"/>
    <property type="match status" value="1"/>
</dbReference>
<dbReference type="InterPro" id="IPR044846">
    <property type="entry name" value="GH10"/>
</dbReference>
<dbReference type="InterPro" id="IPR000254">
    <property type="entry name" value="CBD"/>
</dbReference>
<keyword evidence="6 9" id="KW-0119">Carbohydrate metabolism</keyword>
<evidence type="ECO:0000313" key="15">
    <source>
        <dbReference type="Proteomes" id="UP000284706"/>
    </source>
</evidence>
<accession>A0A409W0E4</accession>
<dbReference type="Pfam" id="PF00734">
    <property type="entry name" value="CBM_1"/>
    <property type="match status" value="1"/>
</dbReference>
<feature type="domain" description="GH10" evidence="13">
    <location>
        <begin position="41"/>
        <end position="374"/>
    </location>
</feature>
<feature type="domain" description="CBM1" evidence="12">
    <location>
        <begin position="434"/>
        <end position="470"/>
    </location>
</feature>
<evidence type="ECO:0000259" key="13">
    <source>
        <dbReference type="PROSITE" id="PS51760"/>
    </source>
</evidence>
<evidence type="ECO:0000256" key="4">
    <source>
        <dbReference type="ARBA" id="ARBA00022729"/>
    </source>
</evidence>
<evidence type="ECO:0000256" key="7">
    <source>
        <dbReference type="ARBA" id="ARBA00023295"/>
    </source>
</evidence>
<feature type="chain" id="PRO_5019062733" description="Beta-xylanase" evidence="11">
    <location>
        <begin position="20"/>
        <end position="472"/>
    </location>
</feature>
<dbReference type="PROSITE" id="PS00562">
    <property type="entry name" value="CBM1_1"/>
    <property type="match status" value="1"/>
</dbReference>
<dbReference type="InterPro" id="IPR001000">
    <property type="entry name" value="GH10_dom"/>
</dbReference>
<feature type="region of interest" description="Disordered" evidence="10">
    <location>
        <begin position="397"/>
        <end position="428"/>
    </location>
</feature>
<keyword evidence="4 11" id="KW-0732">Signal</keyword>
<evidence type="ECO:0000256" key="5">
    <source>
        <dbReference type="ARBA" id="ARBA00022801"/>
    </source>
</evidence>
<dbReference type="GO" id="GO:0031176">
    <property type="term" value="F:endo-1,4-beta-xylanase activity"/>
    <property type="evidence" value="ECO:0007669"/>
    <property type="project" value="UniProtKB-EC"/>
</dbReference>
<dbReference type="PRINTS" id="PR00134">
    <property type="entry name" value="GLHYDRLASE10"/>
</dbReference>
<dbReference type="GO" id="GO:0005576">
    <property type="term" value="C:extracellular region"/>
    <property type="evidence" value="ECO:0007669"/>
    <property type="project" value="InterPro"/>
</dbReference>
<reference evidence="14 15" key="1">
    <citation type="journal article" date="2018" name="Evol. Lett.">
        <title>Horizontal gene cluster transfer increased hallucinogenic mushroom diversity.</title>
        <authorList>
            <person name="Reynolds H.T."/>
            <person name="Vijayakumar V."/>
            <person name="Gluck-Thaler E."/>
            <person name="Korotkin H.B."/>
            <person name="Matheny P.B."/>
            <person name="Slot J.C."/>
        </authorList>
    </citation>
    <scope>NUCLEOTIDE SEQUENCE [LARGE SCALE GENOMIC DNA]</scope>
    <source>
        <strain evidence="14 15">SRW20</strain>
    </source>
</reference>
<keyword evidence="3" id="KW-0858">Xylan degradation</keyword>
<dbReference type="STRING" id="231916.A0A409W0E4"/>
<dbReference type="InterPro" id="IPR035971">
    <property type="entry name" value="CBD_sf"/>
</dbReference>
<dbReference type="EC" id="3.2.1.8" evidence="9"/>
<dbReference type="InParanoid" id="A0A409W0E4"/>
<evidence type="ECO:0000256" key="10">
    <source>
        <dbReference type="SAM" id="MobiDB-lite"/>
    </source>
</evidence>
<dbReference type="GO" id="GO:0030248">
    <property type="term" value="F:cellulose binding"/>
    <property type="evidence" value="ECO:0007669"/>
    <property type="project" value="InterPro"/>
</dbReference>
<dbReference type="OrthoDB" id="3055998at2759"/>
<keyword evidence="7 9" id="KW-0326">Glycosidase</keyword>
<dbReference type="SUPFAM" id="SSF57180">
    <property type="entry name" value="Cellulose-binding domain"/>
    <property type="match status" value="1"/>
</dbReference>
<name>A0A409W0E4_9AGAR</name>
<gene>
    <name evidence="14" type="ORF">CVT26_007138</name>
</gene>
<protein>
    <recommendedName>
        <fullName evidence="9">Beta-xylanase</fullName>
        <ecNumber evidence="9">3.2.1.8</ecNumber>
    </recommendedName>
</protein>
<dbReference type="PROSITE" id="PS51164">
    <property type="entry name" value="CBM1_2"/>
    <property type="match status" value="1"/>
</dbReference>
<dbReference type="SMART" id="SM00633">
    <property type="entry name" value="Glyco_10"/>
    <property type="match status" value="1"/>
</dbReference>
<evidence type="ECO:0000256" key="6">
    <source>
        <dbReference type="ARBA" id="ARBA00023277"/>
    </source>
</evidence>
<dbReference type="AlphaFoldDB" id="A0A409W0E4"/>
<evidence type="ECO:0000256" key="9">
    <source>
        <dbReference type="RuleBase" id="RU361174"/>
    </source>
</evidence>
<comment type="catalytic activity">
    <reaction evidence="1 9">
        <text>Endohydrolysis of (1-&gt;4)-beta-D-xylosidic linkages in xylans.</text>
        <dbReference type="EC" id="3.2.1.8"/>
    </reaction>
</comment>
<feature type="signal peptide" evidence="11">
    <location>
        <begin position="1"/>
        <end position="19"/>
    </location>
</feature>
<proteinExistence type="inferred from homology"/>
<feature type="compositionally biased region" description="Low complexity" evidence="10">
    <location>
        <begin position="398"/>
        <end position="428"/>
    </location>
</feature>
<keyword evidence="8 9" id="KW-0624">Polysaccharide degradation</keyword>
<evidence type="ECO:0000259" key="12">
    <source>
        <dbReference type="PROSITE" id="PS51164"/>
    </source>
</evidence>
<dbReference type="InterPro" id="IPR017853">
    <property type="entry name" value="GH"/>
</dbReference>
<evidence type="ECO:0000256" key="8">
    <source>
        <dbReference type="ARBA" id="ARBA00023326"/>
    </source>
</evidence>
<keyword evidence="15" id="KW-1185">Reference proteome</keyword>
<organism evidence="14 15">
    <name type="scientific">Gymnopilus dilepis</name>
    <dbReference type="NCBI Taxonomy" id="231916"/>
    <lineage>
        <taxon>Eukaryota</taxon>
        <taxon>Fungi</taxon>
        <taxon>Dikarya</taxon>
        <taxon>Basidiomycota</taxon>
        <taxon>Agaricomycotina</taxon>
        <taxon>Agaricomycetes</taxon>
        <taxon>Agaricomycetidae</taxon>
        <taxon>Agaricales</taxon>
        <taxon>Agaricineae</taxon>
        <taxon>Hymenogastraceae</taxon>
        <taxon>Gymnopilus</taxon>
    </lineage>
</organism>
<dbReference type="GO" id="GO:0045493">
    <property type="term" value="P:xylan catabolic process"/>
    <property type="evidence" value="ECO:0007669"/>
    <property type="project" value="UniProtKB-KW"/>
</dbReference>
<comment type="similarity">
    <text evidence="2 9">Belongs to the glycosyl hydrolase 10 (cellulase F) family.</text>
</comment>
<evidence type="ECO:0000256" key="2">
    <source>
        <dbReference type="ARBA" id="ARBA00007495"/>
    </source>
</evidence>
<dbReference type="Proteomes" id="UP000284706">
    <property type="component" value="Unassembled WGS sequence"/>
</dbReference>